<comment type="function">
    <text evidence="9">Serine/threonine kinase that plays a role in the response to environmental stress. Appears to act upstream of the JUN N-terminal pathway.</text>
</comment>
<keyword evidence="6 9" id="KW-0547">Nucleotide-binding</keyword>
<proteinExistence type="inferred from homology"/>
<dbReference type="EC" id="2.7.11.1" evidence="9"/>
<dbReference type="SMART" id="SM00036">
    <property type="entry name" value="CNH"/>
    <property type="match status" value="1"/>
</dbReference>
<dbReference type="PROSITE" id="PS50219">
    <property type="entry name" value="CNH"/>
    <property type="match status" value="1"/>
</dbReference>
<evidence type="ECO:0000256" key="9">
    <source>
        <dbReference type="PIRNR" id="PIRNR038172"/>
    </source>
</evidence>
<dbReference type="InterPro" id="IPR021160">
    <property type="entry name" value="MAPKKKK"/>
</dbReference>
<protein>
    <recommendedName>
        <fullName evidence="9">Mitogen-activated protein kinase kinase kinase kinase</fullName>
        <ecNumber evidence="9">2.7.11.1</ecNumber>
    </recommendedName>
</protein>
<feature type="binding site" evidence="11">
    <location>
        <begin position="53"/>
        <end position="61"/>
    </location>
    <ligand>
        <name>ATP</name>
        <dbReference type="ChEBI" id="CHEBI:30616"/>
    </ligand>
</feature>
<evidence type="ECO:0000256" key="11">
    <source>
        <dbReference type="PIRSR" id="PIRSR038172-2"/>
    </source>
</evidence>
<dbReference type="InterPro" id="IPR001180">
    <property type="entry name" value="CNH_dom"/>
</dbReference>
<dbReference type="STRING" id="53326.A0A016SL01"/>
<dbReference type="AlphaFoldDB" id="A0A016SL01"/>
<dbReference type="InterPro" id="IPR017441">
    <property type="entry name" value="Protein_kinase_ATP_BS"/>
</dbReference>
<evidence type="ECO:0000256" key="2">
    <source>
        <dbReference type="ARBA" id="ARBA00008874"/>
    </source>
</evidence>
<dbReference type="InterPro" id="IPR011009">
    <property type="entry name" value="Kinase-like_dom_sf"/>
</dbReference>
<dbReference type="EMBL" id="JARK01001547">
    <property type="protein sequence ID" value="EYB90989.1"/>
    <property type="molecule type" value="Genomic_DNA"/>
</dbReference>
<dbReference type="Gene3D" id="1.10.510.10">
    <property type="entry name" value="Transferase(Phosphotransferase) domain 1"/>
    <property type="match status" value="1"/>
</dbReference>
<dbReference type="PROSITE" id="PS50011">
    <property type="entry name" value="PROTEIN_KINASE_DOM"/>
    <property type="match status" value="1"/>
</dbReference>
<dbReference type="GO" id="GO:0106310">
    <property type="term" value="F:protein serine kinase activity"/>
    <property type="evidence" value="ECO:0007669"/>
    <property type="project" value="RHEA"/>
</dbReference>
<dbReference type="PROSITE" id="PS00107">
    <property type="entry name" value="PROTEIN_KINASE_ATP"/>
    <property type="match status" value="1"/>
</dbReference>
<evidence type="ECO:0000256" key="1">
    <source>
        <dbReference type="ARBA" id="ARBA00001946"/>
    </source>
</evidence>
<comment type="caution">
    <text evidence="16">The sequence shown here is derived from an EMBL/GenBank/DDBJ whole genome shotgun (WGS) entry which is preliminary data.</text>
</comment>
<evidence type="ECO:0000313" key="17">
    <source>
        <dbReference type="Proteomes" id="UP000024635"/>
    </source>
</evidence>
<evidence type="ECO:0000256" key="13">
    <source>
        <dbReference type="SAM" id="MobiDB-lite"/>
    </source>
</evidence>
<sequence length="832" mass="92993">MSRLQESSLPPGRKGCSAQQCSCIRPPAGSVIMSSDVIKRANPADDYELLQRVGSGTYGEVYKARHIRSGELSAVKVVKLEAGDNFAVIQQEILMIRECSHPNIIAYHGSYLRRDRLWIVMEYCGGGSLQDIYHMTGPLSELQIAFVCRETLKGLDYLHKMGKVHRDIKGANILLTHGGDVKLADFGVAAQITATLGKRKSFIGTPYWMAPEVACVERRGGYGVQCDVWAVGITAIELAECQPPLFELHPMQVLYLMTKSSFKPPHLKEKHRWSPLFHDFVRQCLTKNPKKRPAPDKLLATHHFVLGSLSSRMTRDLLDKVNNGSSSARVMGRENREEDEKDSGEEEELFLRLSTQPQILDDKWFLASVSFLDELRPHNLPPSRIGLPDRLDGLRLAGVGRSRDVTPSTPSSCSSASSRSGFHSDRTLPARDMPPLPDVVSGDALLHDGNGVIEDDCGTLIAPRAAQRTLRPVQSPVHRSSSLENNDGVRLRSITTDEADRPKTYFGMPVTPKVVMGACFTKMVHECSLRINCAGSWVHPGTGAQFLLLGCEEGIYTVDTNRLHDGELTKVHHRRCSWLYVHRDVLMAMQGRTSYLYRHDLVALSQKNLTLRISKPINKVPEKYIPKKLAITVRLPETKGALQCTTSRGTGPQAGAVFLCCCIPSSVLLFQWYDPLNKFLLVRSADLDASLRYPLSPFRLINARTDFPQLCVGVQATESNDKYEFNWVKFEDRKVLNTAETLDISLFDNAKLDVVGMSQIGKDSLLFAYRNKVVITDLEGREKTKLAVFTFNFHIEHIHTMPDSILAFHSHGVQVSCDSSSSILRMRGREYH</sequence>
<dbReference type="CDD" id="cd06613">
    <property type="entry name" value="STKc_MAP4K3_like"/>
    <property type="match status" value="1"/>
</dbReference>
<feature type="region of interest" description="Disordered" evidence="13">
    <location>
        <begin position="400"/>
        <end position="435"/>
    </location>
</feature>
<name>A0A016SL01_9BILA</name>
<feature type="region of interest" description="Disordered" evidence="13">
    <location>
        <begin position="321"/>
        <end position="348"/>
    </location>
</feature>
<dbReference type="GO" id="GO:0005524">
    <property type="term" value="F:ATP binding"/>
    <property type="evidence" value="ECO:0007669"/>
    <property type="project" value="UniProtKB-UniRule"/>
</dbReference>
<keyword evidence="17" id="KW-1185">Reference proteome</keyword>
<comment type="cofactor">
    <cofactor evidence="1 9">
        <name>Mg(2+)</name>
        <dbReference type="ChEBI" id="CHEBI:18420"/>
    </cofactor>
</comment>
<feature type="active site" description="Proton acceptor" evidence="10">
    <location>
        <position position="167"/>
    </location>
</feature>
<gene>
    <name evidence="16" type="primary">Acey_s0211.g2178</name>
    <name evidence="16" type="synonym">Acey-gck-2</name>
    <name evidence="16" type="ORF">Y032_0211g2178</name>
</gene>
<dbReference type="Pfam" id="PF00069">
    <property type="entry name" value="Pkinase"/>
    <property type="match status" value="1"/>
</dbReference>
<dbReference type="SMART" id="SM00220">
    <property type="entry name" value="S_TKc"/>
    <property type="match status" value="1"/>
</dbReference>
<dbReference type="FunFam" id="1.10.510.10:FF:000031">
    <property type="entry name" value="Mitogen-activated protein kinase kinase kinase kinase"/>
    <property type="match status" value="1"/>
</dbReference>
<dbReference type="PANTHER" id="PTHR48012:SF18">
    <property type="entry name" value="HAPPYHOUR, ISOFORM A"/>
    <property type="match status" value="1"/>
</dbReference>
<dbReference type="Proteomes" id="UP000024635">
    <property type="component" value="Unassembled WGS sequence"/>
</dbReference>
<feature type="compositionally biased region" description="Low complexity" evidence="13">
    <location>
        <begin position="408"/>
        <end position="421"/>
    </location>
</feature>
<feature type="binding site" evidence="11 12">
    <location>
        <position position="76"/>
    </location>
    <ligand>
        <name>ATP</name>
        <dbReference type="ChEBI" id="CHEBI:30616"/>
    </ligand>
</feature>
<evidence type="ECO:0000256" key="6">
    <source>
        <dbReference type="ARBA" id="ARBA00022741"/>
    </source>
</evidence>
<keyword evidence="4" id="KW-0597">Phosphoprotein</keyword>
<evidence type="ECO:0000313" key="16">
    <source>
        <dbReference type="EMBL" id="EYB90989.1"/>
    </source>
</evidence>
<organism evidence="16 17">
    <name type="scientific">Ancylostoma ceylanicum</name>
    <dbReference type="NCBI Taxonomy" id="53326"/>
    <lineage>
        <taxon>Eukaryota</taxon>
        <taxon>Metazoa</taxon>
        <taxon>Ecdysozoa</taxon>
        <taxon>Nematoda</taxon>
        <taxon>Chromadorea</taxon>
        <taxon>Rhabditida</taxon>
        <taxon>Rhabditina</taxon>
        <taxon>Rhabditomorpha</taxon>
        <taxon>Strongyloidea</taxon>
        <taxon>Ancylostomatidae</taxon>
        <taxon>Ancylostomatinae</taxon>
        <taxon>Ancylostoma</taxon>
    </lineage>
</organism>
<evidence type="ECO:0000256" key="5">
    <source>
        <dbReference type="ARBA" id="ARBA00022679"/>
    </source>
</evidence>
<evidence type="ECO:0000256" key="12">
    <source>
        <dbReference type="PROSITE-ProRule" id="PRU10141"/>
    </source>
</evidence>
<evidence type="ECO:0000259" key="14">
    <source>
        <dbReference type="PROSITE" id="PS50011"/>
    </source>
</evidence>
<evidence type="ECO:0000256" key="10">
    <source>
        <dbReference type="PIRSR" id="PIRSR038172-1"/>
    </source>
</evidence>
<dbReference type="InterPro" id="IPR050629">
    <property type="entry name" value="STE20/SPS1-PAK"/>
</dbReference>
<evidence type="ECO:0000259" key="15">
    <source>
        <dbReference type="PROSITE" id="PS50219"/>
    </source>
</evidence>
<dbReference type="Pfam" id="PF00780">
    <property type="entry name" value="CNH"/>
    <property type="match status" value="1"/>
</dbReference>
<dbReference type="PIRSF" id="PIRSF038172">
    <property type="entry name" value="MAPKKKK"/>
    <property type="match status" value="1"/>
</dbReference>
<dbReference type="SUPFAM" id="SSF56112">
    <property type="entry name" value="Protein kinase-like (PK-like)"/>
    <property type="match status" value="1"/>
</dbReference>
<evidence type="ECO:0000256" key="4">
    <source>
        <dbReference type="ARBA" id="ARBA00022553"/>
    </source>
</evidence>
<reference evidence="17" key="1">
    <citation type="journal article" date="2015" name="Nat. Genet.">
        <title>The genome and transcriptome of the zoonotic hookworm Ancylostoma ceylanicum identify infection-specific gene families.</title>
        <authorList>
            <person name="Schwarz E.M."/>
            <person name="Hu Y."/>
            <person name="Antoshechkin I."/>
            <person name="Miller M.M."/>
            <person name="Sternberg P.W."/>
            <person name="Aroian R.V."/>
        </authorList>
    </citation>
    <scope>NUCLEOTIDE SEQUENCE</scope>
    <source>
        <strain evidence="17">HY135</strain>
    </source>
</reference>
<keyword evidence="5 9" id="KW-0808">Transferase</keyword>
<feature type="compositionally biased region" description="Acidic residues" evidence="13">
    <location>
        <begin position="339"/>
        <end position="348"/>
    </location>
</feature>
<evidence type="ECO:0000256" key="8">
    <source>
        <dbReference type="ARBA" id="ARBA00022840"/>
    </source>
</evidence>
<dbReference type="PANTHER" id="PTHR48012">
    <property type="entry name" value="STERILE20-LIKE KINASE, ISOFORM B-RELATED"/>
    <property type="match status" value="1"/>
</dbReference>
<evidence type="ECO:0000256" key="7">
    <source>
        <dbReference type="ARBA" id="ARBA00022777"/>
    </source>
</evidence>
<dbReference type="OrthoDB" id="8693905at2759"/>
<keyword evidence="3 9" id="KW-0723">Serine/threonine-protein kinase</keyword>
<keyword evidence="8 9" id="KW-0067">ATP-binding</keyword>
<dbReference type="GO" id="GO:0005737">
    <property type="term" value="C:cytoplasm"/>
    <property type="evidence" value="ECO:0007669"/>
    <property type="project" value="TreeGrafter"/>
</dbReference>
<comment type="similarity">
    <text evidence="2 9">Belongs to the protein kinase superfamily. STE Ser/Thr protein kinase family. STE20 subfamily.</text>
</comment>
<dbReference type="InterPro" id="IPR000719">
    <property type="entry name" value="Prot_kinase_dom"/>
</dbReference>
<feature type="domain" description="Protein kinase" evidence="14">
    <location>
        <begin position="47"/>
        <end position="305"/>
    </location>
</feature>
<accession>A0A016SL01</accession>
<comment type="catalytic activity">
    <reaction evidence="9">
        <text>L-seryl-[protein] + ATP = O-phospho-L-seryl-[protein] + ADP + H(+)</text>
        <dbReference type="Rhea" id="RHEA:17989"/>
        <dbReference type="Rhea" id="RHEA-COMP:9863"/>
        <dbReference type="Rhea" id="RHEA-COMP:11604"/>
        <dbReference type="ChEBI" id="CHEBI:15378"/>
        <dbReference type="ChEBI" id="CHEBI:29999"/>
        <dbReference type="ChEBI" id="CHEBI:30616"/>
        <dbReference type="ChEBI" id="CHEBI:83421"/>
        <dbReference type="ChEBI" id="CHEBI:456216"/>
        <dbReference type="EC" id="2.7.11.1"/>
    </reaction>
</comment>
<dbReference type="GO" id="GO:0008349">
    <property type="term" value="F:MAP kinase kinase kinase kinase activity"/>
    <property type="evidence" value="ECO:0007669"/>
    <property type="project" value="InterPro"/>
</dbReference>
<keyword evidence="7 9" id="KW-0418">Kinase</keyword>
<feature type="domain" description="CNH" evidence="15">
    <location>
        <begin position="528"/>
        <end position="832"/>
    </location>
</feature>
<evidence type="ECO:0000256" key="3">
    <source>
        <dbReference type="ARBA" id="ARBA00022527"/>
    </source>
</evidence>
<comment type="catalytic activity">
    <reaction evidence="9">
        <text>L-threonyl-[protein] + ATP = O-phospho-L-threonyl-[protein] + ADP + H(+)</text>
        <dbReference type="Rhea" id="RHEA:46608"/>
        <dbReference type="Rhea" id="RHEA-COMP:11060"/>
        <dbReference type="Rhea" id="RHEA-COMP:11605"/>
        <dbReference type="ChEBI" id="CHEBI:15378"/>
        <dbReference type="ChEBI" id="CHEBI:30013"/>
        <dbReference type="ChEBI" id="CHEBI:30616"/>
        <dbReference type="ChEBI" id="CHEBI:61977"/>
        <dbReference type="ChEBI" id="CHEBI:456216"/>
        <dbReference type="EC" id="2.7.11.1"/>
    </reaction>
</comment>